<proteinExistence type="predicted"/>
<keyword evidence="3" id="KW-1185">Reference proteome</keyword>
<evidence type="ECO:0000313" key="3">
    <source>
        <dbReference type="Proteomes" id="UP000222542"/>
    </source>
</evidence>
<keyword evidence="1" id="KW-0472">Membrane</keyword>
<comment type="caution">
    <text evidence="2">The sequence shown here is derived from an EMBL/GenBank/DDBJ whole genome shotgun (WGS) entry which is preliminary data.</text>
</comment>
<reference evidence="2 3" key="2">
    <citation type="journal article" date="2017" name="Genome Biol.">
        <title>New reference genome sequences of hot pepper reveal the massive evolution of plant disease-resistance genes by retroduplication.</title>
        <authorList>
            <person name="Kim S."/>
            <person name="Park J."/>
            <person name="Yeom S.I."/>
            <person name="Kim Y.M."/>
            <person name="Seo E."/>
            <person name="Kim K.T."/>
            <person name="Kim M.S."/>
            <person name="Lee J.M."/>
            <person name="Cheong K."/>
            <person name="Shin H.S."/>
            <person name="Kim S.B."/>
            <person name="Han K."/>
            <person name="Lee J."/>
            <person name="Park M."/>
            <person name="Lee H.A."/>
            <person name="Lee H.Y."/>
            <person name="Lee Y."/>
            <person name="Oh S."/>
            <person name="Lee J.H."/>
            <person name="Choi E."/>
            <person name="Choi E."/>
            <person name="Lee S.E."/>
            <person name="Jeon J."/>
            <person name="Kim H."/>
            <person name="Choi G."/>
            <person name="Song H."/>
            <person name="Lee J."/>
            <person name="Lee S.C."/>
            <person name="Kwon J.K."/>
            <person name="Lee H.Y."/>
            <person name="Koo N."/>
            <person name="Hong Y."/>
            <person name="Kim R.W."/>
            <person name="Kang W.H."/>
            <person name="Huh J.H."/>
            <person name="Kang B.C."/>
            <person name="Yang T.J."/>
            <person name="Lee Y.H."/>
            <person name="Bennetzen J.L."/>
            <person name="Choi D."/>
        </authorList>
    </citation>
    <scope>NUCLEOTIDE SEQUENCE [LARGE SCALE GENOMIC DNA]</scope>
    <source>
        <strain evidence="3">cv. CM334</strain>
    </source>
</reference>
<keyword evidence="1" id="KW-0812">Transmembrane</keyword>
<organism evidence="2 3">
    <name type="scientific">Capsicum annuum</name>
    <name type="common">Capsicum pepper</name>
    <dbReference type="NCBI Taxonomy" id="4072"/>
    <lineage>
        <taxon>Eukaryota</taxon>
        <taxon>Viridiplantae</taxon>
        <taxon>Streptophyta</taxon>
        <taxon>Embryophyta</taxon>
        <taxon>Tracheophyta</taxon>
        <taxon>Spermatophyta</taxon>
        <taxon>Magnoliopsida</taxon>
        <taxon>eudicotyledons</taxon>
        <taxon>Gunneridae</taxon>
        <taxon>Pentapetalae</taxon>
        <taxon>asterids</taxon>
        <taxon>lamiids</taxon>
        <taxon>Solanales</taxon>
        <taxon>Solanaceae</taxon>
        <taxon>Solanoideae</taxon>
        <taxon>Capsiceae</taxon>
        <taxon>Capsicum</taxon>
    </lineage>
</organism>
<dbReference type="CDD" id="cd09272">
    <property type="entry name" value="RNase_HI_RT_Ty1"/>
    <property type="match status" value="1"/>
</dbReference>
<evidence type="ECO:0000256" key="1">
    <source>
        <dbReference type="SAM" id="Phobius"/>
    </source>
</evidence>
<dbReference type="Gramene" id="PHT62006">
    <property type="protein sequence ID" value="PHT62006"/>
    <property type="gene ID" value="T459_34122"/>
</dbReference>
<dbReference type="AlphaFoldDB" id="A0A2G2XWW8"/>
<sequence length="309" mass="34687">MYLANTTRPDITFSVNLLARYSSAPTRRHWNGIKHILRYLKGTIDMGLFYSKDCSSNLVGYTDVGYLSDPHKARSQTGYVFICGGTAISWRSTKQSIVATSSNHAEIIAIHEASRECQRNIFLRRVIAILIASTIITGTILFVIWLVILPRIPEFQVDSLSVSNLNLSNSLITANWDLHFTARNPNKKITLYYDEIAAAIFFESLSMADTTVPPFFMDKGNETGRKVSFVASGAYVEKWAFEGMGKERDEKGIIRFNVRMVARVSFKAGAWRARRRYLRVYCGDLSVGVSLNKSSGNLLGAERQCRVGL</sequence>
<name>A0A2G2XWW8_CAPAN</name>
<reference evidence="2 3" key="1">
    <citation type="journal article" date="2014" name="Nat. Genet.">
        <title>Genome sequence of the hot pepper provides insights into the evolution of pungency in Capsicum species.</title>
        <authorList>
            <person name="Kim S."/>
            <person name="Park M."/>
            <person name="Yeom S.I."/>
            <person name="Kim Y.M."/>
            <person name="Lee J.M."/>
            <person name="Lee H.A."/>
            <person name="Seo E."/>
            <person name="Choi J."/>
            <person name="Cheong K."/>
            <person name="Kim K.T."/>
            <person name="Jung K."/>
            <person name="Lee G.W."/>
            <person name="Oh S.K."/>
            <person name="Bae C."/>
            <person name="Kim S.B."/>
            <person name="Lee H.Y."/>
            <person name="Kim S.Y."/>
            <person name="Kim M.S."/>
            <person name="Kang B.C."/>
            <person name="Jo Y.D."/>
            <person name="Yang H.B."/>
            <person name="Jeong H.J."/>
            <person name="Kang W.H."/>
            <person name="Kwon J.K."/>
            <person name="Shin C."/>
            <person name="Lim J.Y."/>
            <person name="Park J.H."/>
            <person name="Huh J.H."/>
            <person name="Kim J.S."/>
            <person name="Kim B.D."/>
            <person name="Cohen O."/>
            <person name="Paran I."/>
            <person name="Suh M.C."/>
            <person name="Lee S.B."/>
            <person name="Kim Y.K."/>
            <person name="Shin Y."/>
            <person name="Noh S.J."/>
            <person name="Park J."/>
            <person name="Seo Y.S."/>
            <person name="Kwon S.Y."/>
            <person name="Kim H.A."/>
            <person name="Park J.M."/>
            <person name="Kim H.J."/>
            <person name="Choi S.B."/>
            <person name="Bosland P.W."/>
            <person name="Reeves G."/>
            <person name="Jo S.H."/>
            <person name="Lee B.W."/>
            <person name="Cho H.T."/>
            <person name="Choi H.S."/>
            <person name="Lee M.S."/>
            <person name="Yu Y."/>
            <person name="Do Choi Y."/>
            <person name="Park B.S."/>
            <person name="van Deynze A."/>
            <person name="Ashrafi H."/>
            <person name="Hill T."/>
            <person name="Kim W.T."/>
            <person name="Pai H.S."/>
            <person name="Ahn H.K."/>
            <person name="Yeam I."/>
            <person name="Giovannoni J.J."/>
            <person name="Rose J.K."/>
            <person name="Sorensen I."/>
            <person name="Lee S.J."/>
            <person name="Kim R.W."/>
            <person name="Choi I.Y."/>
            <person name="Choi B.S."/>
            <person name="Lim J.S."/>
            <person name="Lee Y.H."/>
            <person name="Choi D."/>
        </authorList>
    </citation>
    <scope>NUCLEOTIDE SEQUENCE [LARGE SCALE GENOMIC DNA]</scope>
    <source>
        <strain evidence="3">cv. CM334</strain>
    </source>
</reference>
<dbReference type="STRING" id="4072.A0A2G2XWW8"/>
<evidence type="ECO:0000313" key="2">
    <source>
        <dbReference type="EMBL" id="PHT62006.1"/>
    </source>
</evidence>
<feature type="transmembrane region" description="Helical" evidence="1">
    <location>
        <begin position="126"/>
        <end position="148"/>
    </location>
</feature>
<keyword evidence="1" id="KW-1133">Transmembrane helix</keyword>
<accession>A0A2G2XWW8</accession>
<dbReference type="EMBL" id="AYRZ02000102">
    <property type="protein sequence ID" value="PHT62006.1"/>
    <property type="molecule type" value="Genomic_DNA"/>
</dbReference>
<dbReference type="PANTHER" id="PTHR11439:SF467">
    <property type="entry name" value="INTEGRASE CATALYTIC DOMAIN-CONTAINING PROTEIN"/>
    <property type="match status" value="1"/>
</dbReference>
<gene>
    <name evidence="2" type="ORF">T459_34122</name>
</gene>
<dbReference type="Proteomes" id="UP000222542">
    <property type="component" value="Unassembled WGS sequence"/>
</dbReference>
<dbReference type="PANTHER" id="PTHR11439">
    <property type="entry name" value="GAG-POL-RELATED RETROTRANSPOSON"/>
    <property type="match status" value="1"/>
</dbReference>
<protein>
    <submittedName>
        <fullName evidence="2">Uncharacterized protein</fullName>
    </submittedName>
</protein>